<dbReference type="SUPFAM" id="SSF55718">
    <property type="entry name" value="SCP-like"/>
    <property type="match status" value="1"/>
</dbReference>
<dbReference type="Proteomes" id="UP001165283">
    <property type="component" value="Unassembled WGS sequence"/>
</dbReference>
<feature type="domain" description="HTH hxlR-type" evidence="4">
    <location>
        <begin position="1"/>
        <end position="97"/>
    </location>
</feature>
<dbReference type="PANTHER" id="PTHR33204:SF18">
    <property type="entry name" value="TRANSCRIPTIONAL REGULATORY PROTEIN"/>
    <property type="match status" value="1"/>
</dbReference>
<evidence type="ECO:0000256" key="3">
    <source>
        <dbReference type="ARBA" id="ARBA00023163"/>
    </source>
</evidence>
<dbReference type="CDD" id="cd00090">
    <property type="entry name" value="HTH_ARSR"/>
    <property type="match status" value="1"/>
</dbReference>
<dbReference type="InterPro" id="IPR002577">
    <property type="entry name" value="HTH_HxlR"/>
</dbReference>
<gene>
    <name evidence="5" type="ORF">KDL28_09050</name>
</gene>
<dbReference type="InterPro" id="IPR011991">
    <property type="entry name" value="ArsR-like_HTH"/>
</dbReference>
<evidence type="ECO:0000256" key="2">
    <source>
        <dbReference type="ARBA" id="ARBA00023125"/>
    </source>
</evidence>
<keyword evidence="1" id="KW-0805">Transcription regulation</keyword>
<dbReference type="PROSITE" id="PS51118">
    <property type="entry name" value="HTH_HXLR"/>
    <property type="match status" value="1"/>
</dbReference>
<sequence length="220" mass="23696">MARALDVVGERWALLVVRELVLGPKRFTDLAAGLPGLSQNVLSQRLRELEDAGVVRRARLGPPAGSRVYRLTERGADLEPVLLALARWGARRPVPDTGADLSVDALAFALRTTFDPAVAGDLCLRATVRLDDDVLRLDVRDGRLDLARGEADTPDCVLTTDPATLRALAFGGRPVAEAEASGALRIDGDRPAALRLLRCFPRPTPVENEPGAVRTGAERR</sequence>
<comment type="caution">
    <text evidence="5">The sequence shown here is derived from an EMBL/GenBank/DDBJ whole genome shotgun (WGS) entry which is preliminary data.</text>
</comment>
<dbReference type="InterPro" id="IPR029229">
    <property type="entry name" value="Alkyl_sulf_C"/>
</dbReference>
<evidence type="ECO:0000313" key="5">
    <source>
        <dbReference type="EMBL" id="MCO1655199.1"/>
    </source>
</evidence>
<dbReference type="PANTHER" id="PTHR33204">
    <property type="entry name" value="TRANSCRIPTIONAL REGULATOR, MARR FAMILY"/>
    <property type="match status" value="1"/>
</dbReference>
<dbReference type="InterPro" id="IPR036527">
    <property type="entry name" value="SCP2_sterol-bd_dom_sf"/>
</dbReference>
<dbReference type="SUPFAM" id="SSF46785">
    <property type="entry name" value="Winged helix' DNA-binding domain"/>
    <property type="match status" value="1"/>
</dbReference>
<protein>
    <submittedName>
        <fullName evidence="5">Transcriptional regulator</fullName>
    </submittedName>
</protein>
<organism evidence="5 6">
    <name type="scientific">Pseudonocardia humida</name>
    <dbReference type="NCBI Taxonomy" id="2800819"/>
    <lineage>
        <taxon>Bacteria</taxon>
        <taxon>Bacillati</taxon>
        <taxon>Actinomycetota</taxon>
        <taxon>Actinomycetes</taxon>
        <taxon>Pseudonocardiales</taxon>
        <taxon>Pseudonocardiaceae</taxon>
        <taxon>Pseudonocardia</taxon>
    </lineage>
</organism>
<dbReference type="Gene3D" id="3.30.1050.10">
    <property type="entry name" value="SCP2 sterol-binding domain"/>
    <property type="match status" value="1"/>
</dbReference>
<dbReference type="Gene3D" id="1.10.10.10">
    <property type="entry name" value="Winged helix-like DNA-binding domain superfamily/Winged helix DNA-binding domain"/>
    <property type="match status" value="1"/>
</dbReference>
<dbReference type="InterPro" id="IPR001845">
    <property type="entry name" value="HTH_ArsR_DNA-bd_dom"/>
</dbReference>
<keyword evidence="3" id="KW-0804">Transcription</keyword>
<proteinExistence type="predicted"/>
<dbReference type="InterPro" id="IPR036388">
    <property type="entry name" value="WH-like_DNA-bd_sf"/>
</dbReference>
<keyword evidence="6" id="KW-1185">Reference proteome</keyword>
<dbReference type="SMART" id="SM00418">
    <property type="entry name" value="HTH_ARSR"/>
    <property type="match status" value="1"/>
</dbReference>
<dbReference type="Pfam" id="PF14864">
    <property type="entry name" value="Alkyl_sulf_C"/>
    <property type="match status" value="1"/>
</dbReference>
<accession>A0ABT0ZX22</accession>
<name>A0ABT0ZX22_9PSEU</name>
<dbReference type="InterPro" id="IPR036390">
    <property type="entry name" value="WH_DNA-bd_sf"/>
</dbReference>
<keyword evidence="2" id="KW-0238">DNA-binding</keyword>
<dbReference type="EMBL" id="JAGSOV010000020">
    <property type="protein sequence ID" value="MCO1655199.1"/>
    <property type="molecule type" value="Genomic_DNA"/>
</dbReference>
<evidence type="ECO:0000259" key="4">
    <source>
        <dbReference type="PROSITE" id="PS51118"/>
    </source>
</evidence>
<reference evidence="5" key="1">
    <citation type="submission" date="2021-04" db="EMBL/GenBank/DDBJ databases">
        <title>Pseudonocardia sp. nov., isolated from sandy soil of mangrove forest.</title>
        <authorList>
            <person name="Zan Z."/>
            <person name="Huang R."/>
            <person name="Liu W."/>
        </authorList>
    </citation>
    <scope>NUCLEOTIDE SEQUENCE</scope>
    <source>
        <strain evidence="5">S2-4</strain>
    </source>
</reference>
<evidence type="ECO:0000313" key="6">
    <source>
        <dbReference type="Proteomes" id="UP001165283"/>
    </source>
</evidence>
<evidence type="ECO:0000256" key="1">
    <source>
        <dbReference type="ARBA" id="ARBA00023015"/>
    </source>
</evidence>
<dbReference type="Pfam" id="PF01638">
    <property type="entry name" value="HxlR"/>
    <property type="match status" value="1"/>
</dbReference>